<dbReference type="AlphaFoldDB" id="A0A2B7WEE9"/>
<gene>
    <name evidence="2" type="ORF">AJ80_10065</name>
</gene>
<evidence type="ECO:0000313" key="3">
    <source>
        <dbReference type="Proteomes" id="UP000224634"/>
    </source>
</evidence>
<proteinExistence type="predicted"/>
<accession>A0A2B7WEE9</accession>
<feature type="compositionally biased region" description="Basic residues" evidence="1">
    <location>
        <begin position="65"/>
        <end position="80"/>
    </location>
</feature>
<dbReference type="EMBL" id="PDNA01000575">
    <property type="protein sequence ID" value="PGG94976.1"/>
    <property type="molecule type" value="Genomic_DNA"/>
</dbReference>
<evidence type="ECO:0000313" key="2">
    <source>
        <dbReference type="EMBL" id="PGG94976.1"/>
    </source>
</evidence>
<evidence type="ECO:0000256" key="1">
    <source>
        <dbReference type="SAM" id="MobiDB-lite"/>
    </source>
</evidence>
<comment type="caution">
    <text evidence="2">The sequence shown here is derived from an EMBL/GenBank/DDBJ whole genome shotgun (WGS) entry which is preliminary data.</text>
</comment>
<reference evidence="2 3" key="1">
    <citation type="submission" date="2017-10" db="EMBL/GenBank/DDBJ databases">
        <title>Comparative genomics in systemic dimorphic fungi from Ajellomycetaceae.</title>
        <authorList>
            <person name="Munoz J.F."/>
            <person name="Mcewen J.G."/>
            <person name="Clay O.K."/>
            <person name="Cuomo C.A."/>
        </authorList>
    </citation>
    <scope>NUCLEOTIDE SEQUENCE [LARGE SCALE GENOMIC DNA]</scope>
    <source>
        <strain evidence="2 3">UAMH7299</strain>
    </source>
</reference>
<sequence length="80" mass="8384">MNIDIGSWGGCRHHFRGVRGVPTGTRPGRCDYGQGAPAADAPPSVTSPPAAAPQLSPEASMPRARTPHRQGHRRAVSASF</sequence>
<keyword evidence="3" id="KW-1185">Reference proteome</keyword>
<feature type="compositionally biased region" description="Low complexity" evidence="1">
    <location>
        <begin position="36"/>
        <end position="53"/>
    </location>
</feature>
<protein>
    <submittedName>
        <fullName evidence="2">Uncharacterized protein</fullName>
    </submittedName>
</protein>
<organism evidence="2 3">
    <name type="scientific">Polytolypa hystricis (strain UAMH7299)</name>
    <dbReference type="NCBI Taxonomy" id="1447883"/>
    <lineage>
        <taxon>Eukaryota</taxon>
        <taxon>Fungi</taxon>
        <taxon>Dikarya</taxon>
        <taxon>Ascomycota</taxon>
        <taxon>Pezizomycotina</taxon>
        <taxon>Eurotiomycetes</taxon>
        <taxon>Eurotiomycetidae</taxon>
        <taxon>Onygenales</taxon>
        <taxon>Onygenales incertae sedis</taxon>
        <taxon>Polytolypa</taxon>
    </lineage>
</organism>
<feature type="region of interest" description="Disordered" evidence="1">
    <location>
        <begin position="1"/>
        <end position="80"/>
    </location>
</feature>
<dbReference type="Proteomes" id="UP000224634">
    <property type="component" value="Unassembled WGS sequence"/>
</dbReference>
<name>A0A2B7WEE9_POLH7</name>